<dbReference type="Gramene" id="Bo9g004460.1">
    <property type="protein sequence ID" value="Bo9g004460.1"/>
    <property type="gene ID" value="Bo9g004460"/>
</dbReference>
<reference evidence="2" key="2">
    <citation type="submission" date="2015-03" db="UniProtKB">
        <authorList>
            <consortium name="EnsemblPlants"/>
        </authorList>
    </citation>
    <scope>IDENTIFICATION</scope>
</reference>
<feature type="chain" id="PRO_5002260699" evidence="1">
    <location>
        <begin position="30"/>
        <end position="61"/>
    </location>
</feature>
<keyword evidence="3" id="KW-1185">Reference proteome</keyword>
<evidence type="ECO:0000313" key="3">
    <source>
        <dbReference type="Proteomes" id="UP000032141"/>
    </source>
</evidence>
<protein>
    <submittedName>
        <fullName evidence="2">Uncharacterized protein</fullName>
    </submittedName>
</protein>
<name>A0A0D3DZY9_BRAOL</name>
<dbReference type="Proteomes" id="UP000032141">
    <property type="component" value="Chromosome C9"/>
</dbReference>
<organism evidence="2 3">
    <name type="scientific">Brassica oleracea var. oleracea</name>
    <dbReference type="NCBI Taxonomy" id="109376"/>
    <lineage>
        <taxon>Eukaryota</taxon>
        <taxon>Viridiplantae</taxon>
        <taxon>Streptophyta</taxon>
        <taxon>Embryophyta</taxon>
        <taxon>Tracheophyta</taxon>
        <taxon>Spermatophyta</taxon>
        <taxon>Magnoliopsida</taxon>
        <taxon>eudicotyledons</taxon>
        <taxon>Gunneridae</taxon>
        <taxon>Pentapetalae</taxon>
        <taxon>rosids</taxon>
        <taxon>malvids</taxon>
        <taxon>Brassicales</taxon>
        <taxon>Brassicaceae</taxon>
        <taxon>Brassiceae</taxon>
        <taxon>Brassica</taxon>
    </lineage>
</organism>
<evidence type="ECO:0000313" key="2">
    <source>
        <dbReference type="EnsemblPlants" id="Bo9g004460.1"/>
    </source>
</evidence>
<accession>A0A0D3DZY9</accession>
<dbReference type="EnsemblPlants" id="Bo9g004460.1">
    <property type="protein sequence ID" value="Bo9g004460.1"/>
    <property type="gene ID" value="Bo9g004460"/>
</dbReference>
<dbReference type="AlphaFoldDB" id="A0A0D3DZY9"/>
<feature type="signal peptide" evidence="1">
    <location>
        <begin position="1"/>
        <end position="29"/>
    </location>
</feature>
<keyword evidence="1" id="KW-0732">Signal</keyword>
<dbReference type="HOGENOM" id="CLU_2925826_0_0_1"/>
<evidence type="ECO:0000256" key="1">
    <source>
        <dbReference type="SAM" id="SignalP"/>
    </source>
</evidence>
<reference evidence="2 3" key="1">
    <citation type="journal article" date="2014" name="Genome Biol.">
        <title>Transcriptome and methylome profiling reveals relics of genome dominance in the mesopolyploid Brassica oleracea.</title>
        <authorList>
            <person name="Parkin I.A."/>
            <person name="Koh C."/>
            <person name="Tang H."/>
            <person name="Robinson S.J."/>
            <person name="Kagale S."/>
            <person name="Clarke W.E."/>
            <person name="Town C.D."/>
            <person name="Nixon J."/>
            <person name="Krishnakumar V."/>
            <person name="Bidwell S.L."/>
            <person name="Denoeud F."/>
            <person name="Belcram H."/>
            <person name="Links M.G."/>
            <person name="Just J."/>
            <person name="Clarke C."/>
            <person name="Bender T."/>
            <person name="Huebert T."/>
            <person name="Mason A.S."/>
            <person name="Pires J.C."/>
            <person name="Barker G."/>
            <person name="Moore J."/>
            <person name="Walley P.G."/>
            <person name="Manoli S."/>
            <person name="Batley J."/>
            <person name="Edwards D."/>
            <person name="Nelson M.N."/>
            <person name="Wang X."/>
            <person name="Paterson A.H."/>
            <person name="King G."/>
            <person name="Bancroft I."/>
            <person name="Chalhoub B."/>
            <person name="Sharpe A.G."/>
        </authorList>
    </citation>
    <scope>NUCLEOTIDE SEQUENCE</scope>
    <source>
        <strain evidence="2 3">cv. TO1000</strain>
    </source>
</reference>
<sequence>MKKTTQTSFFLLRLLLLICLVFQARNGLAVFAPVHVKAKSDGENKLRWHVEVLLGEVKLRQ</sequence>
<proteinExistence type="predicted"/>